<dbReference type="OrthoDB" id="9782449at2"/>
<dbReference type="InterPro" id="IPR041492">
    <property type="entry name" value="HAD_2"/>
</dbReference>
<dbReference type="InterPro" id="IPR036412">
    <property type="entry name" value="HAD-like_sf"/>
</dbReference>
<dbReference type="RefSeq" id="WP_136783345.1">
    <property type="nucleotide sequence ID" value="NZ_SWCO01000010.1"/>
</dbReference>
<dbReference type="AlphaFoldDB" id="A0A4U0ZCK2"/>
<dbReference type="Pfam" id="PF13419">
    <property type="entry name" value="HAD_2"/>
    <property type="match status" value="1"/>
</dbReference>
<dbReference type="SUPFAM" id="SSF56784">
    <property type="entry name" value="HAD-like"/>
    <property type="match status" value="1"/>
</dbReference>
<evidence type="ECO:0000313" key="2">
    <source>
        <dbReference type="Proteomes" id="UP000305471"/>
    </source>
</evidence>
<dbReference type="GO" id="GO:0016787">
    <property type="term" value="F:hydrolase activity"/>
    <property type="evidence" value="ECO:0007669"/>
    <property type="project" value="UniProtKB-KW"/>
</dbReference>
<keyword evidence="1" id="KW-0378">Hydrolase</keyword>
<dbReference type="InterPro" id="IPR023198">
    <property type="entry name" value="PGP-like_dom2"/>
</dbReference>
<name>A0A4U0ZCK2_9ALTE</name>
<organism evidence="1 2">
    <name type="scientific">Alteromonas portus</name>
    <dbReference type="NCBI Taxonomy" id="2565549"/>
    <lineage>
        <taxon>Bacteria</taxon>
        <taxon>Pseudomonadati</taxon>
        <taxon>Pseudomonadota</taxon>
        <taxon>Gammaproteobacteria</taxon>
        <taxon>Alteromonadales</taxon>
        <taxon>Alteromonadaceae</taxon>
        <taxon>Alteromonas/Salinimonas group</taxon>
        <taxon>Alteromonas</taxon>
    </lineage>
</organism>
<dbReference type="Gene3D" id="3.40.50.1000">
    <property type="entry name" value="HAD superfamily/HAD-like"/>
    <property type="match status" value="1"/>
</dbReference>
<dbReference type="InterPro" id="IPR023214">
    <property type="entry name" value="HAD_sf"/>
</dbReference>
<accession>A0A4U0ZCK2</accession>
<evidence type="ECO:0000313" key="1">
    <source>
        <dbReference type="EMBL" id="TKB01515.1"/>
    </source>
</evidence>
<dbReference type="Gene3D" id="1.10.150.240">
    <property type="entry name" value="Putative phosphatase, domain 2"/>
    <property type="match status" value="1"/>
</dbReference>
<reference evidence="1 2" key="1">
    <citation type="submission" date="2019-04" db="EMBL/GenBank/DDBJ databases">
        <title>Alteromonas portus sp. nov., an alginate lyase-excreting marine bacterium.</title>
        <authorList>
            <person name="Huang H."/>
            <person name="Mo K."/>
            <person name="Bao S."/>
        </authorList>
    </citation>
    <scope>NUCLEOTIDE SEQUENCE [LARGE SCALE GENOMIC DNA]</scope>
    <source>
        <strain evidence="1 2">HB161718</strain>
    </source>
</reference>
<comment type="caution">
    <text evidence="1">The sequence shown here is derived from an EMBL/GenBank/DDBJ whole genome shotgun (WGS) entry which is preliminary data.</text>
</comment>
<gene>
    <name evidence="1" type="ORF">E5672_17040</name>
</gene>
<sequence>MKLSDYATIAFDCDGVILNSNKVKTRAFYTAALPYGEECALALESYHTSNGGISRYKKFNWFVNTFIDAEKREEVYESLLKSYESAVKEGLATCDFNEDLLLLKKKTPNANWLVVSGGAQKELHQLFKDRNLDCLFEGGIFGSPDSKETIFSREIERDNIKLPALFIGDSKYDFTSSTKFGLDFLFLSQWSEVIDWAEFCAAHEIFHVPSLLQIEKSQ</sequence>
<keyword evidence="2" id="KW-1185">Reference proteome</keyword>
<proteinExistence type="predicted"/>
<dbReference type="Proteomes" id="UP000305471">
    <property type="component" value="Unassembled WGS sequence"/>
</dbReference>
<dbReference type="EMBL" id="SWCO01000010">
    <property type="protein sequence ID" value="TKB01515.1"/>
    <property type="molecule type" value="Genomic_DNA"/>
</dbReference>
<protein>
    <submittedName>
        <fullName evidence="1">HAD family hydrolase</fullName>
    </submittedName>
</protein>